<evidence type="ECO:0000313" key="5">
    <source>
        <dbReference type="EMBL" id="KAG6635946.1"/>
    </source>
</evidence>
<comment type="caution">
    <text evidence="5">The sequence shown here is derived from an EMBL/GenBank/DDBJ whole genome shotgun (WGS) entry which is preliminary data.</text>
</comment>
<evidence type="ECO:0000256" key="1">
    <source>
        <dbReference type="ARBA" id="ARBA00004651"/>
    </source>
</evidence>
<proteinExistence type="inferred from homology"/>
<keyword evidence="3" id="KW-0812">Transmembrane</keyword>
<accession>A0A8T1NUV7</accession>
<feature type="domain" description="K+ potassium transporter integral membrane" evidence="4">
    <location>
        <begin position="77"/>
        <end position="111"/>
    </location>
</feature>
<dbReference type="AlphaFoldDB" id="A0A8T1NUV7"/>
<comment type="similarity">
    <text evidence="2">Belongs to the HAK/KUP transporter (TC 2.A.72.3) family.</text>
</comment>
<dbReference type="PANTHER" id="PTHR30540">
    <property type="entry name" value="OSMOTIC STRESS POTASSIUM TRANSPORTER"/>
    <property type="match status" value="1"/>
</dbReference>
<evidence type="ECO:0000256" key="3">
    <source>
        <dbReference type="SAM" id="Phobius"/>
    </source>
</evidence>
<protein>
    <recommendedName>
        <fullName evidence="4">K+ potassium transporter integral membrane domain-containing protein</fullName>
    </recommendedName>
</protein>
<feature type="transmembrane region" description="Helical" evidence="3">
    <location>
        <begin position="88"/>
        <end position="110"/>
    </location>
</feature>
<dbReference type="EMBL" id="CM031835">
    <property type="protein sequence ID" value="KAG6687545.1"/>
    <property type="molecule type" value="Genomic_DNA"/>
</dbReference>
<keyword evidence="3" id="KW-1133">Transmembrane helix</keyword>
<keyword evidence="3" id="KW-0472">Membrane</keyword>
<dbReference type="GO" id="GO:0005886">
    <property type="term" value="C:plasma membrane"/>
    <property type="evidence" value="ECO:0007669"/>
    <property type="project" value="UniProtKB-SubCell"/>
</dbReference>
<dbReference type="Proteomes" id="UP000811246">
    <property type="component" value="Chromosome 11"/>
</dbReference>
<gene>
    <name evidence="5" type="ORF">CIPAW_11G077900</name>
    <name evidence="6" type="ORF">I3842_11G077300</name>
</gene>
<dbReference type="Proteomes" id="UP000811609">
    <property type="component" value="Chromosome 11"/>
</dbReference>
<dbReference type="PANTHER" id="PTHR30540:SF98">
    <property type="entry name" value="POTASSIUM TRANSPORTER 6"/>
    <property type="match status" value="1"/>
</dbReference>
<comment type="subcellular location">
    <subcellularLocation>
        <location evidence="1">Cell membrane</location>
        <topology evidence="1">Multi-pass membrane protein</topology>
    </subcellularLocation>
</comment>
<organism evidence="5 7">
    <name type="scientific">Carya illinoinensis</name>
    <name type="common">Pecan</name>
    <dbReference type="NCBI Taxonomy" id="32201"/>
    <lineage>
        <taxon>Eukaryota</taxon>
        <taxon>Viridiplantae</taxon>
        <taxon>Streptophyta</taxon>
        <taxon>Embryophyta</taxon>
        <taxon>Tracheophyta</taxon>
        <taxon>Spermatophyta</taxon>
        <taxon>Magnoliopsida</taxon>
        <taxon>eudicotyledons</taxon>
        <taxon>Gunneridae</taxon>
        <taxon>Pentapetalae</taxon>
        <taxon>rosids</taxon>
        <taxon>fabids</taxon>
        <taxon>Fagales</taxon>
        <taxon>Juglandaceae</taxon>
        <taxon>Carya</taxon>
    </lineage>
</organism>
<evidence type="ECO:0000313" key="6">
    <source>
        <dbReference type="EMBL" id="KAG6687545.1"/>
    </source>
</evidence>
<dbReference type="Pfam" id="PF02705">
    <property type="entry name" value="K_trans"/>
    <property type="match status" value="1"/>
</dbReference>
<reference evidence="6" key="2">
    <citation type="submission" date="2021-01" db="EMBL/GenBank/DDBJ databases">
        <authorList>
            <person name="Lovell J.T."/>
            <person name="Bentley N."/>
            <person name="Bhattarai G."/>
            <person name="Jenkins J.W."/>
            <person name="Sreedasyam A."/>
            <person name="Alarcon Y."/>
            <person name="Bock C."/>
            <person name="Boston L."/>
            <person name="Carlson J."/>
            <person name="Cervantes K."/>
            <person name="Clermont K."/>
            <person name="Krom N."/>
            <person name="Kubenka K."/>
            <person name="Mamidi S."/>
            <person name="Mattison C."/>
            <person name="Monteros M."/>
            <person name="Pisani C."/>
            <person name="Plott C."/>
            <person name="Rajasekar S."/>
            <person name="Rhein H.S."/>
            <person name="Rohla C."/>
            <person name="Song M."/>
            <person name="Hilaire R.S."/>
            <person name="Shu S."/>
            <person name="Wells L."/>
            <person name="Wang X."/>
            <person name="Webber J."/>
            <person name="Heerema R.J."/>
            <person name="Klein P."/>
            <person name="Conner P."/>
            <person name="Grauke L."/>
            <person name="Grimwood J."/>
            <person name="Schmutz J."/>
            <person name="Randall J.J."/>
        </authorList>
    </citation>
    <scope>NUCLEOTIDE SEQUENCE</scope>
    <source>
        <tissue evidence="6">Leaf</tissue>
    </source>
</reference>
<evidence type="ECO:0000313" key="7">
    <source>
        <dbReference type="Proteomes" id="UP000811609"/>
    </source>
</evidence>
<dbReference type="InterPro" id="IPR003855">
    <property type="entry name" value="K+_transporter"/>
</dbReference>
<evidence type="ECO:0000256" key="2">
    <source>
        <dbReference type="ARBA" id="ARBA00008440"/>
    </source>
</evidence>
<name>A0A8T1NUV7_CARIL</name>
<dbReference type="EMBL" id="CM031819">
    <property type="protein sequence ID" value="KAG6635946.1"/>
    <property type="molecule type" value="Genomic_DNA"/>
</dbReference>
<dbReference type="InterPro" id="IPR053951">
    <property type="entry name" value="K_trans_N"/>
</dbReference>
<dbReference type="GO" id="GO:0015079">
    <property type="term" value="F:potassium ion transmembrane transporter activity"/>
    <property type="evidence" value="ECO:0007669"/>
    <property type="project" value="InterPro"/>
</dbReference>
<reference evidence="5" key="1">
    <citation type="submission" date="2020-12" db="EMBL/GenBank/DDBJ databases">
        <title>WGS assembly of Carya illinoinensis cv. Pawnee.</title>
        <authorList>
            <person name="Platts A."/>
            <person name="Shu S."/>
            <person name="Wright S."/>
            <person name="Barry K."/>
            <person name="Edger P."/>
            <person name="Pires J.C."/>
            <person name="Schmutz J."/>
        </authorList>
    </citation>
    <scope>NUCLEOTIDE SEQUENCE</scope>
    <source>
        <tissue evidence="5">Leaf</tissue>
    </source>
</reference>
<sequence>MVLMQRRLLQLFYPMEFGSLFLRGGKKMALEEAYWAHLLRIANFLQEVLKLSGCRQNHSWGILKLAPETGFGSRLKSTLEKHKVLQRFLLVLALIGAGMVIGDGVLTPAISDVLGVP</sequence>
<keyword evidence="7" id="KW-1185">Reference proteome</keyword>
<evidence type="ECO:0000259" key="4">
    <source>
        <dbReference type="Pfam" id="PF02705"/>
    </source>
</evidence>